<proteinExistence type="predicted"/>
<comment type="caution">
    <text evidence="5">The sequence shown here is derived from an EMBL/GenBank/DDBJ whole genome shotgun (WGS) entry which is preliminary data.</text>
</comment>
<feature type="chain" id="PRO_5038405410" description="YknX-like barrel-sandwich hybrid domain-containing protein" evidence="3">
    <location>
        <begin position="27"/>
        <end position="749"/>
    </location>
</feature>
<gene>
    <name evidence="5" type="ORF">IAA63_07045</name>
</gene>
<reference evidence="5" key="1">
    <citation type="submission" date="2020-10" db="EMBL/GenBank/DDBJ databases">
        <authorList>
            <person name="Gilroy R."/>
        </authorList>
    </citation>
    <scope>NUCLEOTIDE SEQUENCE</scope>
    <source>
        <strain evidence="5">ChiBcec2-4451</strain>
    </source>
</reference>
<evidence type="ECO:0000313" key="6">
    <source>
        <dbReference type="Proteomes" id="UP000886723"/>
    </source>
</evidence>
<feature type="coiled-coil region" evidence="1">
    <location>
        <begin position="99"/>
        <end position="131"/>
    </location>
</feature>
<evidence type="ECO:0000259" key="4">
    <source>
        <dbReference type="Pfam" id="PF25984"/>
    </source>
</evidence>
<dbReference type="PANTHER" id="PTHR30469">
    <property type="entry name" value="MULTIDRUG RESISTANCE PROTEIN MDTA"/>
    <property type="match status" value="1"/>
</dbReference>
<keyword evidence="1" id="KW-0175">Coiled coil</keyword>
<feature type="compositionally biased region" description="Pro residues" evidence="2">
    <location>
        <begin position="375"/>
        <end position="447"/>
    </location>
</feature>
<dbReference type="GO" id="GO:1990281">
    <property type="term" value="C:efflux pump complex"/>
    <property type="evidence" value="ECO:0007669"/>
    <property type="project" value="TreeGrafter"/>
</dbReference>
<feature type="coiled-coil region" evidence="1">
    <location>
        <begin position="515"/>
        <end position="556"/>
    </location>
</feature>
<organism evidence="5 6">
    <name type="scientific">Candidatus Pullilachnospira stercoravium</name>
    <dbReference type="NCBI Taxonomy" id="2840913"/>
    <lineage>
        <taxon>Bacteria</taxon>
        <taxon>Bacillati</taxon>
        <taxon>Bacillota</taxon>
        <taxon>Clostridia</taxon>
        <taxon>Lachnospirales</taxon>
        <taxon>Lachnospiraceae</taxon>
        <taxon>Lachnospiraceae incertae sedis</taxon>
        <taxon>Candidatus Pullilachnospira</taxon>
    </lineage>
</organism>
<dbReference type="GO" id="GO:0015562">
    <property type="term" value="F:efflux transmembrane transporter activity"/>
    <property type="evidence" value="ECO:0007669"/>
    <property type="project" value="TreeGrafter"/>
</dbReference>
<reference evidence="5" key="2">
    <citation type="journal article" date="2021" name="PeerJ">
        <title>Extensive microbial diversity within the chicken gut microbiome revealed by metagenomics and culture.</title>
        <authorList>
            <person name="Gilroy R."/>
            <person name="Ravi A."/>
            <person name="Getino M."/>
            <person name="Pursley I."/>
            <person name="Horton D.L."/>
            <person name="Alikhan N.F."/>
            <person name="Baker D."/>
            <person name="Gharbi K."/>
            <person name="Hall N."/>
            <person name="Watson M."/>
            <person name="Adriaenssens E.M."/>
            <person name="Foster-Nyarko E."/>
            <person name="Jarju S."/>
            <person name="Secka A."/>
            <person name="Antonio M."/>
            <person name="Oren A."/>
            <person name="Chaudhuri R.R."/>
            <person name="La Ragione R."/>
            <person name="Hildebrand F."/>
            <person name="Pallen M.J."/>
        </authorList>
    </citation>
    <scope>NUCLEOTIDE SEQUENCE</scope>
    <source>
        <strain evidence="5">ChiBcec2-4451</strain>
    </source>
</reference>
<sequence>MKKKVITITAAAAAGTALLCGTVVFAVNTAGRKTVTVIPVSDLSGYYGSSGMNSTSGMITSDVSQNIYPAENQTVKEVFVQEGDIVKEGDPLVSFDMTMTSLELEMKRLDRQGIELNIEKAREDIKRLKNMKPASNAGTEDFPDIGGDFFDPGMMEEPDFPEEEEPQENEEPQAALAVLDSGALPYMGSGTLEDPYHFLLASGGMIQGNFLNAMAQQGCFFVIEVRQGDLSNGELVKIWGQQLTADQGTFDPEARYVLDLGIAADPEEIRNPNAVSHLTGDSVTGEKWCTGEGTADSPYIFLVTPDGTVAGSFFNRMREKGGYFRIEVREGNTYKGALMKAWEQGAGDLRELEEEAVYQVGLAVGEALPEEPEETPTPTPTETPTPTPSPTGEPTPAPTETPTPSPTEEPTETPTPTPSPTEEPTPTPTETPTPAPTQEPTPSPTQPPAATGEPEAQTEEAAADGAYVSAMKMVYQNSTVSSLRRTDTREDDTKSGTVGSMMDSVGLGADGTMTREEIQKQIQEREKAIRGYQLDLKEADLNIRSIEKTLENQTVKSTLNGVVKMVSDPENTSGQDPLVQVVSSEGLYIQGTLPENQLEQMQTGQILSGYCYDNGVSFTAQVKEISPYPQDGGGDPRNSQYPFTAYIEDAQGLSNNSYAELTFENMGTESGAITLEKAFVRSEEGQYYVMKEDEKGKLTKQPVQIARIVNGAYELAGGLTYEDKIAFPYGRQVTEGANCQDGTMEDLYR</sequence>
<accession>A0A9D1T5S0</accession>
<evidence type="ECO:0000313" key="5">
    <source>
        <dbReference type="EMBL" id="HIV12880.1"/>
    </source>
</evidence>
<dbReference type="Pfam" id="PF25984">
    <property type="entry name" value="BSH_YknX"/>
    <property type="match status" value="1"/>
</dbReference>
<evidence type="ECO:0000256" key="3">
    <source>
        <dbReference type="SAM" id="SignalP"/>
    </source>
</evidence>
<protein>
    <recommendedName>
        <fullName evidence="4">YknX-like barrel-sandwich hybrid domain-containing protein</fullName>
    </recommendedName>
</protein>
<dbReference type="AlphaFoldDB" id="A0A9D1T5S0"/>
<dbReference type="Proteomes" id="UP000886723">
    <property type="component" value="Unassembled WGS sequence"/>
</dbReference>
<dbReference type="InterPro" id="IPR058639">
    <property type="entry name" value="BSH_YknX-like"/>
</dbReference>
<feature type="region of interest" description="Disordered" evidence="2">
    <location>
        <begin position="367"/>
        <end position="461"/>
    </location>
</feature>
<feature type="signal peptide" evidence="3">
    <location>
        <begin position="1"/>
        <end position="26"/>
    </location>
</feature>
<feature type="domain" description="YknX-like barrel-sandwich hybrid" evidence="4">
    <location>
        <begin position="66"/>
        <end position="582"/>
    </location>
</feature>
<evidence type="ECO:0000256" key="1">
    <source>
        <dbReference type="SAM" id="Coils"/>
    </source>
</evidence>
<feature type="region of interest" description="Disordered" evidence="2">
    <location>
        <begin position="481"/>
        <end position="508"/>
    </location>
</feature>
<dbReference type="EMBL" id="DVON01000157">
    <property type="protein sequence ID" value="HIV12880.1"/>
    <property type="molecule type" value="Genomic_DNA"/>
</dbReference>
<name>A0A9D1T5S0_9FIRM</name>
<keyword evidence="3" id="KW-0732">Signal</keyword>
<evidence type="ECO:0000256" key="2">
    <source>
        <dbReference type="SAM" id="MobiDB-lite"/>
    </source>
</evidence>
<dbReference type="PANTHER" id="PTHR30469:SF15">
    <property type="entry name" value="HLYD FAMILY OF SECRETION PROTEINS"/>
    <property type="match status" value="1"/>
</dbReference>
<feature type="compositionally biased region" description="Basic and acidic residues" evidence="2">
    <location>
        <begin position="484"/>
        <end position="494"/>
    </location>
</feature>
<dbReference type="Gene3D" id="2.40.420.20">
    <property type="match status" value="1"/>
</dbReference>